<comment type="caution">
    <text evidence="1">The sequence shown here is derived from an EMBL/GenBank/DDBJ whole genome shotgun (WGS) entry which is preliminary data.</text>
</comment>
<dbReference type="EMBL" id="NFKE01000011">
    <property type="protein sequence ID" value="OUP32634.1"/>
    <property type="molecule type" value="Genomic_DNA"/>
</dbReference>
<evidence type="ECO:0000313" key="2">
    <source>
        <dbReference type="Proteomes" id="UP000196587"/>
    </source>
</evidence>
<evidence type="ECO:0000313" key="1">
    <source>
        <dbReference type="EMBL" id="OUP32634.1"/>
    </source>
</evidence>
<dbReference type="Proteomes" id="UP000196587">
    <property type="component" value="Unassembled WGS sequence"/>
</dbReference>
<dbReference type="AlphaFoldDB" id="A0A1Y4JJF6"/>
<accession>A0A1Y4JJF6</accession>
<proteinExistence type="predicted"/>
<reference evidence="2" key="1">
    <citation type="submission" date="2017-04" db="EMBL/GenBank/DDBJ databases">
        <title>Function of individual gut microbiota members based on whole genome sequencing of pure cultures obtained from chicken caecum.</title>
        <authorList>
            <person name="Medvecky M."/>
            <person name="Cejkova D."/>
            <person name="Polansky O."/>
            <person name="Karasova D."/>
            <person name="Kubasova T."/>
            <person name="Cizek A."/>
            <person name="Rychlik I."/>
        </authorList>
    </citation>
    <scope>NUCLEOTIDE SEQUENCE [LARGE SCALE GENOMIC DNA]</scope>
    <source>
        <strain evidence="2">An189</strain>
    </source>
</reference>
<organism evidence="1 2">
    <name type="scientific">Bacteroides clarus</name>
    <dbReference type="NCBI Taxonomy" id="626929"/>
    <lineage>
        <taxon>Bacteria</taxon>
        <taxon>Pseudomonadati</taxon>
        <taxon>Bacteroidota</taxon>
        <taxon>Bacteroidia</taxon>
        <taxon>Bacteroidales</taxon>
        <taxon>Bacteroidaceae</taxon>
        <taxon>Bacteroides</taxon>
    </lineage>
</organism>
<name>A0A1Y4JJF6_9BACE</name>
<protein>
    <submittedName>
        <fullName evidence="1">Uncharacterized protein</fullName>
    </submittedName>
</protein>
<gene>
    <name evidence="1" type="ORF">B5F24_13650</name>
</gene>
<dbReference type="RefSeq" id="WP_087413235.1">
    <property type="nucleotide sequence ID" value="NZ_NFKE01000011.1"/>
</dbReference>
<sequence>MSNENSNLRVGSAGAGLFVGDKQILGGVRNITIGSYGNLIIIINRSNVIKRISFDYREDITLVPTQVCSIYSPGADAGMVAIDNIKCNISSADILEDGTQTFKYEANMIYESGNYFAQIGSIDTYDLRVIEIME</sequence>